<gene>
    <name evidence="9" type="primary">clcA</name>
    <name evidence="9" type="ORF">NCTC10437_04412</name>
</gene>
<keyword evidence="4 8" id="KW-1133">Transmembrane helix</keyword>
<sequence>MTESTPEPPEPDDSMHGSIHICLTAIVAGVFIGLVGAAFRWCLQQADRLRIDLVDWAHGLPGPSWLIPVAAAATGATLAALIVRWMPLAAGSGIQHVEAVFRGQARLPRIHLLPAKFAGGVLGIGSGLVLGREGPTVHMGAAIGAEAGRRARLPESEVRMMQTALGGAGLAVAFNAPIGGTLFTLEEVTKSFRVKTVLAALLAAGTAVGVSRLLLGNRPDFLVQPIGAPELRWLWLFALFGVLTGLLGAVYNRLTLWFLDRVAAIRRVPAVAKATVIGAIVGLAMFFYPLAVGGGDTLTQMIVGGHQFVLPVVIGYLLVRFLAGPLSYSAAVPGGLFAPLLAVGALWGVLFVGAVDAVWPKDLAGLTVPMALVGMAAFFGAAVRAPVTAIVLVIEMTATTEVAIPMLVATAASVLAAYLVGSAPIYDSLRERMPPEPAPPDRT</sequence>
<dbReference type="EMBL" id="LR134356">
    <property type="protein sequence ID" value="VEG57403.1"/>
    <property type="molecule type" value="Genomic_DNA"/>
</dbReference>
<dbReference type="Proteomes" id="UP000279306">
    <property type="component" value="Chromosome"/>
</dbReference>
<dbReference type="GO" id="GO:0005886">
    <property type="term" value="C:plasma membrane"/>
    <property type="evidence" value="ECO:0007669"/>
    <property type="project" value="TreeGrafter"/>
</dbReference>
<feature type="transmembrane region" description="Helical" evidence="8">
    <location>
        <begin position="303"/>
        <end position="323"/>
    </location>
</feature>
<dbReference type="OrthoDB" id="9767361at2"/>
<feature type="transmembrane region" description="Helical" evidence="8">
    <location>
        <begin position="197"/>
        <end position="215"/>
    </location>
</feature>
<keyword evidence="3 8" id="KW-0812">Transmembrane</keyword>
<dbReference type="STRING" id="1791.GCA_001049355_05415"/>
<name>A0A3S4VWZ9_MYCAU</name>
<evidence type="ECO:0000313" key="9">
    <source>
        <dbReference type="EMBL" id="VEG57403.1"/>
    </source>
</evidence>
<comment type="subcellular location">
    <subcellularLocation>
        <location evidence="1">Membrane</location>
        <topology evidence="1">Multi-pass membrane protein</topology>
    </subcellularLocation>
</comment>
<feature type="transmembrane region" description="Helical" evidence="8">
    <location>
        <begin position="406"/>
        <end position="426"/>
    </location>
</feature>
<dbReference type="PANTHER" id="PTHR45711:SF6">
    <property type="entry name" value="CHLORIDE CHANNEL PROTEIN"/>
    <property type="match status" value="1"/>
</dbReference>
<evidence type="ECO:0000256" key="4">
    <source>
        <dbReference type="ARBA" id="ARBA00022989"/>
    </source>
</evidence>
<feature type="transmembrane region" description="Helical" evidence="8">
    <location>
        <begin position="335"/>
        <end position="359"/>
    </location>
</feature>
<dbReference type="CDD" id="cd01031">
    <property type="entry name" value="EriC"/>
    <property type="match status" value="1"/>
</dbReference>
<feature type="transmembrane region" description="Helical" evidence="8">
    <location>
        <begin position="64"/>
        <end position="86"/>
    </location>
</feature>
<evidence type="ECO:0000256" key="3">
    <source>
        <dbReference type="ARBA" id="ARBA00022692"/>
    </source>
</evidence>
<proteinExistence type="predicted"/>
<dbReference type="AlphaFoldDB" id="A0A3S4VWZ9"/>
<keyword evidence="10" id="KW-1185">Reference proteome</keyword>
<keyword evidence="6 8" id="KW-0472">Membrane</keyword>
<evidence type="ECO:0000256" key="6">
    <source>
        <dbReference type="ARBA" id="ARBA00023136"/>
    </source>
</evidence>
<feature type="transmembrane region" description="Helical" evidence="8">
    <location>
        <begin position="271"/>
        <end position="291"/>
    </location>
</feature>
<accession>A0A3S4VWZ9</accession>
<dbReference type="GO" id="GO:0005247">
    <property type="term" value="F:voltage-gated chloride channel activity"/>
    <property type="evidence" value="ECO:0007669"/>
    <property type="project" value="TreeGrafter"/>
</dbReference>
<dbReference type="InterPro" id="IPR014743">
    <property type="entry name" value="Cl-channel_core"/>
</dbReference>
<reference evidence="9 10" key="1">
    <citation type="submission" date="2018-12" db="EMBL/GenBank/DDBJ databases">
        <authorList>
            <consortium name="Pathogen Informatics"/>
        </authorList>
    </citation>
    <scope>NUCLEOTIDE SEQUENCE [LARGE SCALE GENOMIC DNA]</scope>
    <source>
        <strain evidence="9 10">NCTC10437</strain>
    </source>
</reference>
<evidence type="ECO:0000313" key="10">
    <source>
        <dbReference type="Proteomes" id="UP000279306"/>
    </source>
</evidence>
<dbReference type="PRINTS" id="PR00762">
    <property type="entry name" value="CLCHANNEL"/>
</dbReference>
<evidence type="ECO:0000256" key="8">
    <source>
        <dbReference type="SAM" id="Phobius"/>
    </source>
</evidence>
<feature type="transmembrane region" description="Helical" evidence="8">
    <location>
        <begin position="235"/>
        <end position="259"/>
    </location>
</feature>
<keyword evidence="2" id="KW-0813">Transport</keyword>
<evidence type="ECO:0000256" key="1">
    <source>
        <dbReference type="ARBA" id="ARBA00004141"/>
    </source>
</evidence>
<keyword evidence="7" id="KW-0868">Chloride</keyword>
<dbReference type="InterPro" id="IPR001807">
    <property type="entry name" value="ClC"/>
</dbReference>
<dbReference type="PANTHER" id="PTHR45711">
    <property type="entry name" value="CHLORIDE CHANNEL PROTEIN"/>
    <property type="match status" value="1"/>
</dbReference>
<feature type="transmembrane region" description="Helical" evidence="8">
    <location>
        <begin position="18"/>
        <end position="43"/>
    </location>
</feature>
<dbReference type="Pfam" id="PF00654">
    <property type="entry name" value="Voltage_CLC"/>
    <property type="match status" value="1"/>
</dbReference>
<feature type="transmembrane region" description="Helical" evidence="8">
    <location>
        <begin position="164"/>
        <end position="185"/>
    </location>
</feature>
<dbReference type="SUPFAM" id="SSF81340">
    <property type="entry name" value="Clc chloride channel"/>
    <property type="match status" value="1"/>
</dbReference>
<dbReference type="Gene3D" id="1.10.3080.10">
    <property type="entry name" value="Clc chloride channel"/>
    <property type="match status" value="1"/>
</dbReference>
<protein>
    <submittedName>
        <fullName evidence="9">Chloride channel protein EriC</fullName>
    </submittedName>
</protein>
<feature type="transmembrane region" description="Helical" evidence="8">
    <location>
        <begin position="371"/>
        <end position="394"/>
    </location>
</feature>
<evidence type="ECO:0000256" key="7">
    <source>
        <dbReference type="ARBA" id="ARBA00023214"/>
    </source>
</evidence>
<dbReference type="KEGG" id="mauu:NCTC10437_04412"/>
<organism evidence="9 10">
    <name type="scientific">Mycolicibacterium aurum</name>
    <name type="common">Mycobacterium aurum</name>
    <dbReference type="NCBI Taxonomy" id="1791"/>
    <lineage>
        <taxon>Bacteria</taxon>
        <taxon>Bacillati</taxon>
        <taxon>Actinomycetota</taxon>
        <taxon>Actinomycetes</taxon>
        <taxon>Mycobacteriales</taxon>
        <taxon>Mycobacteriaceae</taxon>
        <taxon>Mycolicibacterium</taxon>
    </lineage>
</organism>
<evidence type="ECO:0000256" key="5">
    <source>
        <dbReference type="ARBA" id="ARBA00023065"/>
    </source>
</evidence>
<keyword evidence="5" id="KW-0406">Ion transport</keyword>
<evidence type="ECO:0000256" key="2">
    <source>
        <dbReference type="ARBA" id="ARBA00022448"/>
    </source>
</evidence>